<name>A0ABU5ERX6_9BACT</name>
<organism evidence="2 3">
    <name type="scientific">Gemmata algarum</name>
    <dbReference type="NCBI Taxonomy" id="2975278"/>
    <lineage>
        <taxon>Bacteria</taxon>
        <taxon>Pseudomonadati</taxon>
        <taxon>Planctomycetota</taxon>
        <taxon>Planctomycetia</taxon>
        <taxon>Gemmatales</taxon>
        <taxon>Gemmataceae</taxon>
        <taxon>Gemmata</taxon>
    </lineage>
</organism>
<dbReference type="InterPro" id="IPR015947">
    <property type="entry name" value="PUA-like_sf"/>
</dbReference>
<dbReference type="Proteomes" id="UP001272242">
    <property type="component" value="Unassembled WGS sequence"/>
</dbReference>
<dbReference type="SUPFAM" id="SSF88697">
    <property type="entry name" value="PUA domain-like"/>
    <property type="match status" value="1"/>
</dbReference>
<comment type="caution">
    <text evidence="2">The sequence shown here is derived from an EMBL/GenBank/DDBJ whole genome shotgun (WGS) entry which is preliminary data.</text>
</comment>
<dbReference type="CDD" id="cd21133">
    <property type="entry name" value="EVE"/>
    <property type="match status" value="1"/>
</dbReference>
<keyword evidence="3" id="KW-1185">Reference proteome</keyword>
<proteinExistence type="predicted"/>
<evidence type="ECO:0000259" key="1">
    <source>
        <dbReference type="Pfam" id="PF01878"/>
    </source>
</evidence>
<accession>A0ABU5ERX6</accession>
<reference evidence="3" key="1">
    <citation type="journal article" date="2023" name="Mar. Drugs">
        <title>Gemmata algarum, a Novel Planctomycete Isolated from an Algal Mat, Displays Antimicrobial Activity.</title>
        <authorList>
            <person name="Kumar G."/>
            <person name="Kallscheuer N."/>
            <person name="Kashif M."/>
            <person name="Ahamad S."/>
            <person name="Jagadeeshwari U."/>
            <person name="Pannikurungottu S."/>
            <person name="Haufschild T."/>
            <person name="Kabuu M."/>
            <person name="Sasikala C."/>
            <person name="Jogler C."/>
            <person name="Ramana C."/>
        </authorList>
    </citation>
    <scope>NUCLEOTIDE SEQUENCE [LARGE SCALE GENOMIC DNA]</scope>
    <source>
        <strain evidence="3">JC673</strain>
    </source>
</reference>
<dbReference type="PANTHER" id="PTHR14087:SF7">
    <property type="entry name" value="THYMOCYTE NUCLEAR PROTEIN 1"/>
    <property type="match status" value="1"/>
</dbReference>
<dbReference type="Gene3D" id="3.10.590.10">
    <property type="entry name" value="ph1033 like domains"/>
    <property type="match status" value="1"/>
</dbReference>
<feature type="domain" description="EVE" evidence="1">
    <location>
        <begin position="3"/>
        <end position="131"/>
    </location>
</feature>
<dbReference type="InterPro" id="IPR047197">
    <property type="entry name" value="THYN1-like_EVE"/>
</dbReference>
<protein>
    <submittedName>
        <fullName evidence="2">EVE domain-containing protein</fullName>
    </submittedName>
</protein>
<gene>
    <name evidence="2" type="ORF">R5W23_000814</name>
</gene>
<dbReference type="InterPro" id="IPR052181">
    <property type="entry name" value="5hmC_binding"/>
</dbReference>
<dbReference type="InterPro" id="IPR002740">
    <property type="entry name" value="EVE_domain"/>
</dbReference>
<dbReference type="RefSeq" id="WP_320685064.1">
    <property type="nucleotide sequence ID" value="NZ_JAXBLV010000013.1"/>
</dbReference>
<sequence>MARWLFKEEPETYSFADLQRDGQTTWTGVTNALAQKHLRAVKKGDLVFFYATGKIKAVVGVAEVIGDPSPDPTDDSGKCVAVTVKPLRALAKPVTLATVKADPAFASWELVKQARLSVMPVPDALWERVEALAQG</sequence>
<evidence type="ECO:0000313" key="3">
    <source>
        <dbReference type="Proteomes" id="UP001272242"/>
    </source>
</evidence>
<dbReference type="Pfam" id="PF01878">
    <property type="entry name" value="EVE"/>
    <property type="match status" value="1"/>
</dbReference>
<evidence type="ECO:0000313" key="2">
    <source>
        <dbReference type="EMBL" id="MDY3558093.1"/>
    </source>
</evidence>
<dbReference type="EMBL" id="JAXBLV010000013">
    <property type="protein sequence ID" value="MDY3558093.1"/>
    <property type="molecule type" value="Genomic_DNA"/>
</dbReference>
<dbReference type="PANTHER" id="PTHR14087">
    <property type="entry name" value="THYMOCYTE NUCLEAR PROTEIN 1"/>
    <property type="match status" value="1"/>
</dbReference>